<dbReference type="PANTHER" id="PTHR23098">
    <property type="entry name" value="AGAP001331-PA-RELATED"/>
    <property type="match status" value="1"/>
</dbReference>
<evidence type="ECO:0000259" key="2">
    <source>
        <dbReference type="Pfam" id="PF13873"/>
    </source>
</evidence>
<feature type="region of interest" description="Disordered" evidence="1">
    <location>
        <begin position="121"/>
        <end position="191"/>
    </location>
</feature>
<name>A0A6G0HZY7_LARCR</name>
<proteinExistence type="predicted"/>
<protein>
    <submittedName>
        <fullName evidence="3">Nuclear apoptosis-inducing factor 1</fullName>
    </submittedName>
</protein>
<evidence type="ECO:0000313" key="4">
    <source>
        <dbReference type="Proteomes" id="UP000424527"/>
    </source>
</evidence>
<dbReference type="InterPro" id="IPR028002">
    <property type="entry name" value="Myb_DNA-bind_5"/>
</dbReference>
<feature type="domain" description="Myb/SANT-like DNA-binding" evidence="2">
    <location>
        <begin position="5"/>
        <end position="80"/>
    </location>
</feature>
<dbReference type="AlphaFoldDB" id="A0A6G0HZY7"/>
<comment type="caution">
    <text evidence="3">The sequence shown here is derived from an EMBL/GenBank/DDBJ whole genome shotgun (WGS) entry which is preliminary data.</text>
</comment>
<feature type="compositionally biased region" description="Low complexity" evidence="1">
    <location>
        <begin position="139"/>
        <end position="188"/>
    </location>
</feature>
<evidence type="ECO:0000256" key="1">
    <source>
        <dbReference type="SAM" id="MobiDB-lite"/>
    </source>
</evidence>
<dbReference type="GO" id="GO:0005634">
    <property type="term" value="C:nucleus"/>
    <property type="evidence" value="ECO:0007669"/>
    <property type="project" value="TreeGrafter"/>
</dbReference>
<accession>A0A6G0HZY7</accession>
<dbReference type="EMBL" id="REGW02000016">
    <property type="protein sequence ID" value="KAE8284740.1"/>
    <property type="molecule type" value="Genomic_DNA"/>
</dbReference>
<dbReference type="Proteomes" id="UP000424527">
    <property type="component" value="Unassembled WGS sequence"/>
</dbReference>
<feature type="compositionally biased region" description="Basic and acidic residues" evidence="1">
    <location>
        <begin position="122"/>
        <end position="135"/>
    </location>
</feature>
<sequence>MSRGKKRNFTESELEVLINEVETRREILFGTLSTGVNTKRKRREWEHVCEAVNAVGSEQRTESELKKKWSDLKMEVKRRVSAHRRSMTATGGGSGVEELSSFDRRVASLVGDTALTGVVGAHEGDTDHLQDDKPGGDSAGVSAGPGSSAGPSSSTGPSSTGPGSSTGPSSTGPGSSTSPGSSTPAADARPTGRVLTRAVLETQEQIVRGIGGINDRLDKLINVLTDMNKAINSFVSK</sequence>
<reference evidence="3 4" key="1">
    <citation type="submission" date="2019-07" db="EMBL/GenBank/DDBJ databases">
        <title>Chromosome genome assembly for large yellow croaker.</title>
        <authorList>
            <person name="Xiao S."/>
        </authorList>
    </citation>
    <scope>NUCLEOTIDE SEQUENCE [LARGE SCALE GENOMIC DNA]</scope>
    <source>
        <strain evidence="3">JMULYC20181020</strain>
        <tissue evidence="3">Muscle</tissue>
    </source>
</reference>
<keyword evidence="4" id="KW-1185">Reference proteome</keyword>
<organism evidence="3 4">
    <name type="scientific">Larimichthys crocea</name>
    <name type="common">Large yellow croaker</name>
    <name type="synonym">Pseudosciaena crocea</name>
    <dbReference type="NCBI Taxonomy" id="215358"/>
    <lineage>
        <taxon>Eukaryota</taxon>
        <taxon>Metazoa</taxon>
        <taxon>Chordata</taxon>
        <taxon>Craniata</taxon>
        <taxon>Vertebrata</taxon>
        <taxon>Euteleostomi</taxon>
        <taxon>Actinopterygii</taxon>
        <taxon>Neopterygii</taxon>
        <taxon>Teleostei</taxon>
        <taxon>Neoteleostei</taxon>
        <taxon>Acanthomorphata</taxon>
        <taxon>Eupercaria</taxon>
        <taxon>Sciaenidae</taxon>
        <taxon>Larimichthys</taxon>
    </lineage>
</organism>
<dbReference type="PANTHER" id="PTHR23098:SF16">
    <property type="entry name" value="REGULATORY PROTEIN ZESTE"/>
    <property type="match status" value="1"/>
</dbReference>
<gene>
    <name evidence="3" type="ORF">D5F01_LYC16174</name>
</gene>
<evidence type="ECO:0000313" key="3">
    <source>
        <dbReference type="EMBL" id="KAE8284740.1"/>
    </source>
</evidence>
<dbReference type="Pfam" id="PF13873">
    <property type="entry name" value="Myb_DNA-bind_5"/>
    <property type="match status" value="1"/>
</dbReference>